<sequence length="357" mass="39784">MSEEDGVPPPHEVHHSNRHDQEIRLISTPPPRVNWIEMNTPELKLRQIRQYEEYVALRIECSITSGTPLTPSVSHVNEKLRKAHTTLAVNGITATQEMRRLMEKNLRRSARDQGTTILANYGPITIYDARLRVAKDQHNRLAGQAAEEALNTFSVGHPLAKKTSTENRKSLHILVAAFGNSIMPCSNCVRRKMEDSCVLDPAKSNRCDPCVKSGISCDGHGLSVAAARKIVDEKRRLEREEEAAEDELINLQAESTRIHNAMNAQFAKITRLRRQRRQVEVRGMDMIQRGLSSMDELERAEQNEQAALENAMADGTFRDWSAVAEQSEWDSLGLDAFIDRTSGSGVGGSSSGVVGHS</sequence>
<comment type="caution">
    <text evidence="3">The sequence shown here is derived from an EMBL/GenBank/DDBJ whole genome shotgun (WGS) entry which is preliminary data.</text>
</comment>
<evidence type="ECO:0000313" key="3">
    <source>
        <dbReference type="EMBL" id="KAG7420477.1"/>
    </source>
</evidence>
<gene>
    <name evidence="3" type="ORF">Forpi1262_v016374</name>
</gene>
<feature type="compositionally biased region" description="Basic and acidic residues" evidence="2">
    <location>
        <begin position="11"/>
        <end position="23"/>
    </location>
</feature>
<feature type="region of interest" description="Disordered" evidence="2">
    <location>
        <begin position="1"/>
        <end position="23"/>
    </location>
</feature>
<keyword evidence="1" id="KW-0175">Coiled coil</keyword>
<evidence type="ECO:0000256" key="2">
    <source>
        <dbReference type="SAM" id="MobiDB-lite"/>
    </source>
</evidence>
<protein>
    <submittedName>
        <fullName evidence="3">Uncharacterized protein</fullName>
    </submittedName>
</protein>
<evidence type="ECO:0000256" key="1">
    <source>
        <dbReference type="SAM" id="Coils"/>
    </source>
</evidence>
<accession>A0A8J5PHW6</accession>
<proteinExistence type="predicted"/>
<dbReference type="EMBL" id="JAELUR010000018">
    <property type="protein sequence ID" value="KAG7420477.1"/>
    <property type="molecule type" value="Genomic_DNA"/>
</dbReference>
<feature type="coiled-coil region" evidence="1">
    <location>
        <begin position="227"/>
        <end position="254"/>
    </location>
</feature>
<dbReference type="AlphaFoldDB" id="A0A8J5PHW6"/>
<reference evidence="3" key="1">
    <citation type="submission" date="2021-04" db="EMBL/GenBank/DDBJ databases">
        <title>First draft genome resource for Brassicaceae pathogens Fusarium oxysporum f. sp. raphani and Fusarium oxysporum f. sp. rapae.</title>
        <authorList>
            <person name="Asai S."/>
        </authorList>
    </citation>
    <scope>NUCLEOTIDE SEQUENCE</scope>
    <source>
        <strain evidence="3">Tf1262</strain>
    </source>
</reference>
<evidence type="ECO:0000313" key="4">
    <source>
        <dbReference type="Proteomes" id="UP000693942"/>
    </source>
</evidence>
<name>A0A8J5PHW6_FUSOX</name>
<organism evidence="3 4">
    <name type="scientific">Fusarium oxysporum f. sp. raphani</name>
    <dbReference type="NCBI Taxonomy" id="96318"/>
    <lineage>
        <taxon>Eukaryota</taxon>
        <taxon>Fungi</taxon>
        <taxon>Dikarya</taxon>
        <taxon>Ascomycota</taxon>
        <taxon>Pezizomycotina</taxon>
        <taxon>Sordariomycetes</taxon>
        <taxon>Hypocreomycetidae</taxon>
        <taxon>Hypocreales</taxon>
        <taxon>Nectriaceae</taxon>
        <taxon>Fusarium</taxon>
        <taxon>Fusarium oxysporum species complex</taxon>
    </lineage>
</organism>
<dbReference type="Proteomes" id="UP000693942">
    <property type="component" value="Unassembled WGS sequence"/>
</dbReference>